<dbReference type="InterPro" id="IPR011006">
    <property type="entry name" value="CheY-like_superfamily"/>
</dbReference>
<dbReference type="KEGG" id="ccel:CCDG5_0528"/>
<keyword evidence="3" id="KW-1185">Reference proteome</keyword>
<dbReference type="SUPFAM" id="SSF52172">
    <property type="entry name" value="CheY-like"/>
    <property type="match status" value="1"/>
</dbReference>
<dbReference type="OrthoDB" id="9808843at2"/>
<gene>
    <name evidence="2" type="ORF">CCDG5_0528</name>
</gene>
<dbReference type="AlphaFoldDB" id="A0A078KRA3"/>
<dbReference type="HOGENOM" id="CLU_000445_65_2_9"/>
<reference evidence="3" key="1">
    <citation type="submission" date="2014-07" db="EMBL/GenBank/DDBJ databases">
        <authorList>
            <person name="Wibberg D."/>
        </authorList>
    </citation>
    <scope>NUCLEOTIDE SEQUENCE [LARGE SCALE GENOMIC DNA]</scope>
    <source>
        <strain evidence="3">DG5</strain>
    </source>
</reference>
<accession>A0A078KRA3</accession>
<sequence>MGDGVLVVCSQQKLAKQLTTILASVLPGLHTIADSGAQARRLTSLTEFAAVLIAGRLHDETATDLALGLSSNGVERIVIIVDRAALADTHELLDGTGVTILSKPLTKDALIQAIKLILKVGSGKGGIFEKAKLMLVQQKHWTEPQAHRYIQKLSMDKRLPRDVTSQYVIRALEREKEKKLEE</sequence>
<dbReference type="Pfam" id="PF03861">
    <property type="entry name" value="ANTAR"/>
    <property type="match status" value="1"/>
</dbReference>
<organism evidence="2 3">
    <name type="scientific">[Clostridium] cellulosi</name>
    <dbReference type="NCBI Taxonomy" id="29343"/>
    <lineage>
        <taxon>Bacteria</taxon>
        <taxon>Bacillati</taxon>
        <taxon>Bacillota</taxon>
        <taxon>Clostridia</taxon>
        <taxon>Eubacteriales</taxon>
        <taxon>Oscillospiraceae</taxon>
        <taxon>Oscillospiraceae incertae sedis</taxon>
    </lineage>
</organism>
<dbReference type="EMBL" id="LM995447">
    <property type="protein sequence ID" value="CDZ23659.1"/>
    <property type="molecule type" value="Genomic_DNA"/>
</dbReference>
<dbReference type="InterPro" id="IPR036388">
    <property type="entry name" value="WH-like_DNA-bd_sf"/>
</dbReference>
<evidence type="ECO:0000313" key="2">
    <source>
        <dbReference type="EMBL" id="CDZ23659.1"/>
    </source>
</evidence>
<protein>
    <submittedName>
        <fullName evidence="2">ANTAR domain-containing protein</fullName>
    </submittedName>
</protein>
<proteinExistence type="predicted"/>
<dbReference type="GO" id="GO:0003723">
    <property type="term" value="F:RNA binding"/>
    <property type="evidence" value="ECO:0007669"/>
    <property type="project" value="InterPro"/>
</dbReference>
<dbReference type="PATRIC" id="fig|29343.3.peg.546"/>
<feature type="domain" description="ANTAR" evidence="1">
    <location>
        <begin position="129"/>
        <end position="160"/>
    </location>
</feature>
<dbReference type="InterPro" id="IPR005561">
    <property type="entry name" value="ANTAR"/>
</dbReference>
<dbReference type="STRING" id="29343.CCDG5_0528"/>
<evidence type="ECO:0000313" key="3">
    <source>
        <dbReference type="Proteomes" id="UP000032431"/>
    </source>
</evidence>
<evidence type="ECO:0000259" key="1">
    <source>
        <dbReference type="Pfam" id="PF03861"/>
    </source>
</evidence>
<name>A0A078KRA3_9FIRM</name>
<dbReference type="Gene3D" id="1.10.10.10">
    <property type="entry name" value="Winged helix-like DNA-binding domain superfamily/Winged helix DNA-binding domain"/>
    <property type="match status" value="1"/>
</dbReference>
<dbReference type="Proteomes" id="UP000032431">
    <property type="component" value="Chromosome I"/>
</dbReference>